<feature type="transmembrane region" description="Helical" evidence="8">
    <location>
        <begin position="76"/>
        <end position="94"/>
    </location>
</feature>
<comment type="subcellular location">
    <subcellularLocation>
        <location evidence="1">Membrane</location>
        <topology evidence="1">Multi-pass membrane protein</topology>
    </subcellularLocation>
</comment>
<evidence type="ECO:0000256" key="1">
    <source>
        <dbReference type="ARBA" id="ARBA00004141"/>
    </source>
</evidence>
<organism evidence="10 11">
    <name type="scientific">Aestuariispira insulae</name>
    <dbReference type="NCBI Taxonomy" id="1461337"/>
    <lineage>
        <taxon>Bacteria</taxon>
        <taxon>Pseudomonadati</taxon>
        <taxon>Pseudomonadota</taxon>
        <taxon>Alphaproteobacteria</taxon>
        <taxon>Rhodospirillales</taxon>
        <taxon>Kiloniellaceae</taxon>
        <taxon>Aestuariispira</taxon>
    </lineage>
</organism>
<feature type="transmembrane region" description="Helical" evidence="8">
    <location>
        <begin position="141"/>
        <end position="160"/>
    </location>
</feature>
<dbReference type="NCBIfam" id="TIGR03013">
    <property type="entry name" value="EpsB_2"/>
    <property type="match status" value="1"/>
</dbReference>
<feature type="transmembrane region" description="Helical" evidence="8">
    <location>
        <begin position="106"/>
        <end position="129"/>
    </location>
</feature>
<evidence type="ECO:0000256" key="7">
    <source>
        <dbReference type="ARBA" id="ARBA00023169"/>
    </source>
</evidence>
<dbReference type="InterPro" id="IPR017475">
    <property type="entry name" value="EPS_sugar_tfrase"/>
</dbReference>
<dbReference type="InterPro" id="IPR003362">
    <property type="entry name" value="Bact_transf"/>
</dbReference>
<evidence type="ECO:0000256" key="5">
    <source>
        <dbReference type="ARBA" id="ARBA00022989"/>
    </source>
</evidence>
<evidence type="ECO:0000259" key="9">
    <source>
        <dbReference type="Pfam" id="PF02397"/>
    </source>
</evidence>
<gene>
    <name evidence="10" type="ORF">DFP90_1011110</name>
</gene>
<evidence type="ECO:0000313" key="10">
    <source>
        <dbReference type="EMBL" id="RED54307.1"/>
    </source>
</evidence>
<dbReference type="GO" id="GO:0089702">
    <property type="term" value="F:undecaprenyl-phosphate glucose phosphotransferase activity"/>
    <property type="evidence" value="ECO:0007669"/>
    <property type="project" value="TreeGrafter"/>
</dbReference>
<proteinExistence type="inferred from homology"/>
<dbReference type="Proteomes" id="UP000256845">
    <property type="component" value="Unassembled WGS sequence"/>
</dbReference>
<keyword evidence="6 8" id="KW-0472">Membrane</keyword>
<evidence type="ECO:0000256" key="3">
    <source>
        <dbReference type="ARBA" id="ARBA00022679"/>
    </source>
</evidence>
<accession>A0A3D9HXS3</accession>
<comment type="caution">
    <text evidence="10">The sequence shown here is derived from an EMBL/GenBank/DDBJ whole genome shotgun (WGS) entry which is preliminary data.</text>
</comment>
<dbReference type="AlphaFoldDB" id="A0A3D9HXS3"/>
<dbReference type="GO" id="GO:0016020">
    <property type="term" value="C:membrane"/>
    <property type="evidence" value="ECO:0007669"/>
    <property type="project" value="UniProtKB-SubCell"/>
</dbReference>
<reference evidence="10 11" key="1">
    <citation type="submission" date="2018-07" db="EMBL/GenBank/DDBJ databases">
        <title>Genomic Encyclopedia of Type Strains, Phase III (KMG-III): the genomes of soil and plant-associated and newly described type strains.</title>
        <authorList>
            <person name="Whitman W."/>
        </authorList>
    </citation>
    <scope>NUCLEOTIDE SEQUENCE [LARGE SCALE GENOMIC DNA]</scope>
    <source>
        <strain evidence="10 11">CECT 8488</strain>
    </source>
</reference>
<evidence type="ECO:0000313" key="11">
    <source>
        <dbReference type="Proteomes" id="UP000256845"/>
    </source>
</evidence>
<feature type="domain" description="Bacterial sugar transferase" evidence="9">
    <location>
        <begin position="314"/>
        <end position="496"/>
    </location>
</feature>
<dbReference type="EMBL" id="QRDW01000001">
    <property type="protein sequence ID" value="RED54307.1"/>
    <property type="molecule type" value="Genomic_DNA"/>
</dbReference>
<feature type="transmembrane region" description="Helical" evidence="8">
    <location>
        <begin position="36"/>
        <end position="56"/>
    </location>
</feature>
<evidence type="ECO:0000256" key="6">
    <source>
        <dbReference type="ARBA" id="ARBA00023136"/>
    </source>
</evidence>
<dbReference type="InterPro" id="IPR017464">
    <property type="entry name" value="Sugar_tfrase_EpsB_2"/>
</dbReference>
<comment type="similarity">
    <text evidence="2">Belongs to the bacterial sugar transferase family.</text>
</comment>
<keyword evidence="4 8" id="KW-0812">Transmembrane</keyword>
<protein>
    <submittedName>
        <fullName evidence="10">Sugar transferase (PEP-CTERM system associated)/exopolysaccharide biosynthesis polyprenyl glycosylphosphotransferase</fullName>
    </submittedName>
</protein>
<dbReference type="GO" id="GO:0000271">
    <property type="term" value="P:polysaccharide biosynthetic process"/>
    <property type="evidence" value="ECO:0007669"/>
    <property type="project" value="UniProtKB-KW"/>
</dbReference>
<evidence type="ECO:0000256" key="2">
    <source>
        <dbReference type="ARBA" id="ARBA00006464"/>
    </source>
</evidence>
<dbReference type="PANTHER" id="PTHR30576:SF21">
    <property type="entry name" value="UDP-GLUCOSE:UNDECAPRENYL-PHOSPHATE GLUCOSE-1-PHOSPHATE TRANSFERASE"/>
    <property type="match status" value="1"/>
</dbReference>
<dbReference type="GO" id="GO:0009242">
    <property type="term" value="P:colanic acid biosynthetic process"/>
    <property type="evidence" value="ECO:0007669"/>
    <property type="project" value="TreeGrafter"/>
</dbReference>
<dbReference type="NCBIfam" id="TIGR03025">
    <property type="entry name" value="EPS_sugtrans"/>
    <property type="match status" value="1"/>
</dbReference>
<dbReference type="Pfam" id="PF02397">
    <property type="entry name" value="Bac_transf"/>
    <property type="match status" value="1"/>
</dbReference>
<keyword evidence="11" id="KW-1185">Reference proteome</keyword>
<sequence length="502" mass="56574">MRCNKIFVFILYMKGQSTGHEIGCEMIKLFNHHISLHAILLAATEVALLIVGGFLLMELMPIHVGASLVNDGGEVLVASLPLAVFLVVCSVGLYSRRVIFHNGFQASQWVTVFALMSGVLGIGLFVFWWSFMPEERFPFSFWAATVAMYSGIGLGLRFAFSQVFRDSEIFRKRVVVLGTGPQAQKIFRGSLEDKKANVNVVGFVGLDGQDSGPVRPLLPDLLHNSRYALADYAQENNIDEIVVTLADRRRPEGGLGGGLPVWEMMDCKLRGIQITEFDCFWEREFGKVELSTIRPSWIIFSDGFQVSAVKRVMKRAFDLLFSSLFLLATLPVLLLTALAIKLDSAGPVFYSQKRVGLNGNLFPVLKFRSMRTDAEKNGAQWASKSDSRVTRVGKFIRKTRIDEIPQILNVFRGEMSFVGPRPERPDFMEELEREVPYYSERHRVKPGITGWAQINYPYGATIEDARQKHSYDLYYLKNISIFLDLVILVQTVRVVLFGEGAR</sequence>
<evidence type="ECO:0000256" key="4">
    <source>
        <dbReference type="ARBA" id="ARBA00022692"/>
    </source>
</evidence>
<keyword evidence="5 8" id="KW-1133">Transmembrane helix</keyword>
<keyword evidence="3 10" id="KW-0808">Transferase</keyword>
<dbReference type="PANTHER" id="PTHR30576">
    <property type="entry name" value="COLANIC BIOSYNTHESIS UDP-GLUCOSE LIPID CARRIER TRANSFERASE"/>
    <property type="match status" value="1"/>
</dbReference>
<keyword evidence="7" id="KW-0270">Exopolysaccharide synthesis</keyword>
<evidence type="ECO:0000256" key="8">
    <source>
        <dbReference type="SAM" id="Phobius"/>
    </source>
</evidence>
<feature type="transmembrane region" description="Helical" evidence="8">
    <location>
        <begin position="319"/>
        <end position="340"/>
    </location>
</feature>
<name>A0A3D9HXS3_9PROT</name>